<name>A0A443IQQ2_9RHOB</name>
<dbReference type="EMBL" id="SAUW01000017">
    <property type="protein sequence ID" value="RWR08484.1"/>
    <property type="molecule type" value="Genomic_DNA"/>
</dbReference>
<reference evidence="2 3" key="2">
    <citation type="submission" date="2019-01" db="EMBL/GenBank/DDBJ databases">
        <authorList>
            <person name="Li Y."/>
        </authorList>
    </citation>
    <scope>NUCLEOTIDE SEQUENCE [LARGE SCALE GENOMIC DNA]</scope>
    <source>
        <strain evidence="2 3">2D-5</strain>
    </source>
</reference>
<reference evidence="2 3" key="1">
    <citation type="submission" date="2019-01" db="EMBL/GenBank/DDBJ databases">
        <title>Sinorhodobacter populi sp. nov. isolated from the symptomatic bark tissue of Populus euramericana canker.</title>
        <authorList>
            <person name="Xu G."/>
        </authorList>
    </citation>
    <scope>NUCLEOTIDE SEQUENCE [LARGE SCALE GENOMIC DNA]</scope>
    <source>
        <strain evidence="2 3">2D-5</strain>
    </source>
</reference>
<gene>
    <name evidence="2" type="ORF">D2T33_15425</name>
</gene>
<organism evidence="2 3">
    <name type="scientific">Paenirhodobacter populi</name>
    <dbReference type="NCBI Taxonomy" id="2306993"/>
    <lineage>
        <taxon>Bacteria</taxon>
        <taxon>Pseudomonadati</taxon>
        <taxon>Pseudomonadota</taxon>
        <taxon>Alphaproteobacteria</taxon>
        <taxon>Rhodobacterales</taxon>
        <taxon>Rhodobacter group</taxon>
        <taxon>Paenirhodobacter</taxon>
    </lineage>
</organism>
<evidence type="ECO:0000259" key="1">
    <source>
        <dbReference type="Pfam" id="PF05065"/>
    </source>
</evidence>
<accession>A0A443IQQ2</accession>
<evidence type="ECO:0000313" key="3">
    <source>
        <dbReference type="Proteomes" id="UP000285710"/>
    </source>
</evidence>
<dbReference type="Pfam" id="PF05065">
    <property type="entry name" value="Phage_capsid"/>
    <property type="match status" value="1"/>
</dbReference>
<sequence>MIRGVRVVRNTPPCSRHDSDVGLSWKGVLHVKLCSKPDRPCRTRGRRRSTQLDRPFSRAGQRFQCRGCVCERERRPARAVTALQKASVGGASTNDEDAQHGASIASFLPSVGAFSTAAYNADLLFRVPAYVTLVEGVAVTLQRTEEGQALPLVKPVLDAAERLVPVPFGALVVASDELWRMSGSAAQSFVNYLLRDASARGLDQYFLAQIAAGTADVPLASTSTADVQDALRKALNIARAKGGARLFWVAAPDTANLLASRPNDFPGVTAGLNSTLLGVPCYFSDAAEAGTLTLVDGNSVGALIEGPWLDRSNAATVLMDDAPAMDSTTPTPGPQMVSLFQTNSSAVRITLRAGVELVRSDAAARITGFGG</sequence>
<comment type="caution">
    <text evidence="2">The sequence shown here is derived from an EMBL/GenBank/DDBJ whole genome shotgun (WGS) entry which is preliminary data.</text>
</comment>
<evidence type="ECO:0000313" key="2">
    <source>
        <dbReference type="EMBL" id="RWR08484.1"/>
    </source>
</evidence>
<dbReference type="InterPro" id="IPR054612">
    <property type="entry name" value="Phage_capsid-like_C"/>
</dbReference>
<dbReference type="SUPFAM" id="SSF56563">
    <property type="entry name" value="Major capsid protein gp5"/>
    <property type="match status" value="1"/>
</dbReference>
<dbReference type="AlphaFoldDB" id="A0A443IQQ2"/>
<proteinExistence type="predicted"/>
<protein>
    <recommendedName>
        <fullName evidence="1">Phage capsid-like C-terminal domain-containing protein</fullName>
    </recommendedName>
</protein>
<dbReference type="Proteomes" id="UP000285710">
    <property type="component" value="Unassembled WGS sequence"/>
</dbReference>
<feature type="domain" description="Phage capsid-like C-terminal" evidence="1">
    <location>
        <begin position="168"/>
        <end position="366"/>
    </location>
</feature>
<keyword evidence="3" id="KW-1185">Reference proteome</keyword>